<evidence type="ECO:0000313" key="6">
    <source>
        <dbReference type="Proteomes" id="UP000222310"/>
    </source>
</evidence>
<reference evidence="5 6" key="1">
    <citation type="submission" date="2015-02" db="EMBL/GenBank/DDBJ databases">
        <title>Nostoc linckia genome annotation.</title>
        <authorList>
            <person name="Zhou Z."/>
        </authorList>
    </citation>
    <scope>NUCLEOTIDE SEQUENCE [LARGE SCALE GENOMIC DNA]</scope>
    <source>
        <strain evidence="6">z8</strain>
    </source>
</reference>
<feature type="domain" description="Tyr recombinase" evidence="4">
    <location>
        <begin position="481"/>
        <end position="691"/>
    </location>
</feature>
<dbReference type="GO" id="GO:0003677">
    <property type="term" value="F:DNA binding"/>
    <property type="evidence" value="ECO:0007669"/>
    <property type="project" value="UniProtKB-KW"/>
</dbReference>
<evidence type="ECO:0000259" key="4">
    <source>
        <dbReference type="PROSITE" id="PS51898"/>
    </source>
</evidence>
<name>A0A9Q5ZBD7_NOSLI</name>
<gene>
    <name evidence="5" type="ORF">VF08_16575</name>
</gene>
<dbReference type="RefSeq" id="WP_099069850.1">
    <property type="nucleotide sequence ID" value="NZ_LAHD01000044.1"/>
</dbReference>
<dbReference type="PROSITE" id="PS51898">
    <property type="entry name" value="TYR_RECOMBINASE"/>
    <property type="match status" value="1"/>
</dbReference>
<evidence type="ECO:0000256" key="3">
    <source>
        <dbReference type="ARBA" id="ARBA00023172"/>
    </source>
</evidence>
<dbReference type="InterPro" id="IPR013762">
    <property type="entry name" value="Integrase-like_cat_sf"/>
</dbReference>
<evidence type="ECO:0000256" key="2">
    <source>
        <dbReference type="ARBA" id="ARBA00023125"/>
    </source>
</evidence>
<dbReference type="EMBL" id="LAHD01000044">
    <property type="protein sequence ID" value="PHK02982.1"/>
    <property type="molecule type" value="Genomic_DNA"/>
</dbReference>
<dbReference type="Gene3D" id="1.10.443.10">
    <property type="entry name" value="Intergrase catalytic core"/>
    <property type="match status" value="1"/>
</dbReference>
<keyword evidence="3" id="KW-0233">DNA recombination</keyword>
<dbReference type="InterPro" id="IPR050090">
    <property type="entry name" value="Tyrosine_recombinase_XerCD"/>
</dbReference>
<dbReference type="CDD" id="cd00397">
    <property type="entry name" value="DNA_BRE_C"/>
    <property type="match status" value="1"/>
</dbReference>
<keyword evidence="2" id="KW-0238">DNA-binding</keyword>
<comment type="similarity">
    <text evidence="1">Belongs to the 'phage' integrase family.</text>
</comment>
<protein>
    <recommendedName>
        <fullName evidence="4">Tyr recombinase domain-containing protein</fullName>
    </recommendedName>
</protein>
<comment type="caution">
    <text evidence="5">The sequence shown here is derived from an EMBL/GenBank/DDBJ whole genome shotgun (WGS) entry which is preliminary data.</text>
</comment>
<dbReference type="InterPro" id="IPR011010">
    <property type="entry name" value="DNA_brk_join_enz"/>
</dbReference>
<evidence type="ECO:0000313" key="5">
    <source>
        <dbReference type="EMBL" id="PHK02982.1"/>
    </source>
</evidence>
<dbReference type="GO" id="GO:0006310">
    <property type="term" value="P:DNA recombination"/>
    <property type="evidence" value="ECO:0007669"/>
    <property type="project" value="UniProtKB-KW"/>
</dbReference>
<dbReference type="InterPro" id="IPR002104">
    <property type="entry name" value="Integrase_catalytic"/>
</dbReference>
<proteinExistence type="inferred from homology"/>
<dbReference type="GO" id="GO:0015074">
    <property type="term" value="P:DNA integration"/>
    <property type="evidence" value="ECO:0007669"/>
    <property type="project" value="InterPro"/>
</dbReference>
<dbReference type="Proteomes" id="UP000222310">
    <property type="component" value="Unassembled WGS sequence"/>
</dbReference>
<sequence>MSQRKAQPVGVNCPYCDSSETFKKQRPQERKHGIVQRWQCNKCRKSFTLGGKKTQAQPAGLNCPYCESSETIKHGSPTERKHGIVQICLCNKCRKSFTLGGKKTQAQPAGVNCPYCDSSETIKKERPKERKHGIVQPCLCNKCRKSFTLGGKKTQAQPAGVNCPYCESSETVKHGSPTERKHGIVQKCECNKCRKSFTLGAKKTKAQPTGVNCPYCESSETIKHGSPTERKYGIVQICLCKKCRKSFTLGRREKKNIYREGKVIHSYWDDSGLLIIDNISCPNCKQNEVVLKGKHYDNRSSKQIKTMVCLGCGQQFRGEGKDWNNNIRRKLGKTIPSEPWEFEKDKWDFRELYPGIEEYKLKALFLNFTNCGSKWFVNLLKTYFIWRINSGIKATSLYTDIDIFKPFGRFLEQQDVTCMEEIDRNLLATYYNQGLCNLADSTFSKTLSQLSNFFNWGNETQNFITPSTLIISFDFPKLFNEEPDPLEDSVIEAIIENLHILPEPLQLMFMLGFHLGTRPSELCYLLKDCCKLDQDGTIWWVEFERQKQSDEHRLPVPTEIVHLIKKQKTYINQLFGDDYPYLFCHYQGLGITGYPNYPRMKAIKRPPIVVAPANPMVKVIKSLIEKCNILDSNGKLVNFTGAILRPSRATQLINIGYSLNFVRRWLKHRRQSTTKQHYTRYEPGQLLDVATVMANVDQKFYPYDSNPESLNPESLRQNPELHELDGLKMLNGEPLYGYCSFREFCPRFGRCYTCGFHVASADKLSHYKSQLEQLKIKEEIAFSQGSSEIYESYQQIVNALESIIDALEGADERDNKATNSPKLG</sequence>
<dbReference type="SUPFAM" id="SSF56349">
    <property type="entry name" value="DNA breaking-rejoining enzymes"/>
    <property type="match status" value="1"/>
</dbReference>
<accession>A0A9Q5ZBD7</accession>
<evidence type="ECO:0000256" key="1">
    <source>
        <dbReference type="ARBA" id="ARBA00008857"/>
    </source>
</evidence>
<dbReference type="AlphaFoldDB" id="A0A9Q5ZBD7"/>
<organism evidence="5 6">
    <name type="scientific">Nostoc linckia z8</name>
    <dbReference type="NCBI Taxonomy" id="1628746"/>
    <lineage>
        <taxon>Bacteria</taxon>
        <taxon>Bacillati</taxon>
        <taxon>Cyanobacteriota</taxon>
        <taxon>Cyanophyceae</taxon>
        <taxon>Nostocales</taxon>
        <taxon>Nostocaceae</taxon>
        <taxon>Nostoc</taxon>
    </lineage>
</organism>
<dbReference type="PANTHER" id="PTHR30349:SF41">
    <property type="entry name" value="INTEGRASE_RECOMBINASE PROTEIN MJ0367-RELATED"/>
    <property type="match status" value="1"/>
</dbReference>
<dbReference type="PANTHER" id="PTHR30349">
    <property type="entry name" value="PHAGE INTEGRASE-RELATED"/>
    <property type="match status" value="1"/>
</dbReference>
<dbReference type="Pfam" id="PF00589">
    <property type="entry name" value="Phage_integrase"/>
    <property type="match status" value="1"/>
</dbReference>
<dbReference type="GeneID" id="57096316"/>